<keyword evidence="2" id="KW-1185">Reference proteome</keyword>
<sequence length="795" mass="88513">MGLISQSVKNLKGGISQQPDILRFPEQGAEQVNGWSSETEGLQKRPPTVFTKTLGGVNHLSYEGRKPLIHLINRDENERYYVAFHGGGIKVHTLEGREIPVGGDQSYVVCQNPRDDLRMVTVADYTFVVNRNYVVRGNGAINYNLREDGDAIVNIRGGQYGRTLSIAINGTNPQATVKIADGKEAPEVQQTDAQWLVQQLVGQLRTNLQGWGINEGSGFIHIIAPANDSIRQIETKDGYGNQLMNAVMHQSQSFAKLPVEAPAGYVVKIVGDTSKTSDAFYVQYDATRKVWKEVAGWGIESGWNPATMPHALVRKADGNFELMQLDWNTRTCGDNDTNPFPSIKDSTINDVFFFRNRLGFLSGENIIMSKTSKYFNLFPSSVANLSDDDPIDVAVSHNRISVLKYAVPFSEELLLWSDQAQFVLSASGILSPKTVELNLTTEFDVSDRARPFGIGRGIYFASPRASYTSLNRYYAVQDVSSVKSAEDMSAHVPSYVPNGVFSIRGSGTENFVSILSSSAPSKIFIYKFLYLNEEIAQQSWSHWDFGKDVEVLAADSIGSTMHILARNKSHTYMCRLNFTKNSIDFGDEPYRLYVDHKTKIRISPSAYDDDQYRTRVFLTDHYGMNFWTGDVYVVALDGQVHKFSPPAGGWPTGHPEIYLNGNWGNQDVFVGFAIPFRYVFSKFLIKKTADDGSTATEDIGRLQLRRAWLNYEESGAFDIEVKNTSRLFKYTMAGARLGSNALRVGGLNVGTGQFRFPVVGNAQLNIVRIISDHTTPLNVIGCGWEGNYLRRSSGI</sequence>
<evidence type="ECO:0000313" key="2">
    <source>
        <dbReference type="Proteomes" id="UP001163956"/>
    </source>
</evidence>
<proteinExistence type="predicted"/>
<dbReference type="InterPro" id="IPR058003">
    <property type="entry name" value="Phage_gp12"/>
</dbReference>
<dbReference type="Proteomes" id="UP001163956">
    <property type="component" value="Segment"/>
</dbReference>
<reference evidence="1" key="1">
    <citation type="submission" date="2022-11" db="EMBL/GenBank/DDBJ databases">
        <title>Complete genome sequence of Erwinia phage pEa_SNUABM_57.</title>
        <authorList>
            <person name="Kim S.G."/>
            <person name="Jo S.J."/>
            <person name="Lee S.B."/>
            <person name="Kwon J."/>
            <person name="Park S.C."/>
        </authorList>
    </citation>
    <scope>NUCLEOTIDE SEQUENCE</scope>
</reference>
<evidence type="ECO:0000313" key="1">
    <source>
        <dbReference type="EMBL" id="WAK44885.1"/>
    </source>
</evidence>
<dbReference type="Pfam" id="PF25675">
    <property type="entry name" value="Phage_nozzle"/>
    <property type="match status" value="1"/>
</dbReference>
<name>A0A9E9C041_9CAUD</name>
<accession>A0A9E9C041</accession>
<organism evidence="1 2">
    <name type="scientific">Erwinia phage pEa_SNUABM_57</name>
    <dbReference type="NCBI Taxonomy" id="2996118"/>
    <lineage>
        <taxon>Viruses</taxon>
        <taxon>Duplodnaviria</taxon>
        <taxon>Heunggongvirae</taxon>
        <taxon>Uroviricota</taxon>
        <taxon>Caudoviricetes</taxon>
        <taxon>Autographivirales</taxon>
        <taxon>Autotranscriptaviridae</taxon>
        <taxon>Studiervirinae</taxon>
        <taxon>Berlinvirus</taxon>
        <taxon>Berlinvirus pEaSNUABM57</taxon>
    </lineage>
</organism>
<protein>
    <submittedName>
        <fullName evidence="1">Tail tubular protein</fullName>
    </submittedName>
</protein>
<dbReference type="EMBL" id="OP764599">
    <property type="protein sequence ID" value="WAK44885.1"/>
    <property type="molecule type" value="Genomic_DNA"/>
</dbReference>
<gene>
    <name evidence="1" type="ORF">pEaSNUABM57_00003</name>
</gene>